<sequence length="151" mass="15303">MLVLLTTAIATACATPAEPRQPTPPASSSPTPPPTSPAPPTTPPPPPPPVAPPPLPVAKDGTNLRACLDGTCEVLITKPATVRFNGKHGVGSLHVEVTPEGVDFSGATSSGTIVRASQQRPDQGGPSTINKLTLLVVALRGTEAVVRFAPS</sequence>
<proteinExistence type="predicted"/>
<keyword evidence="3" id="KW-1185">Reference proteome</keyword>
<accession>A0ABS5AAH0</accession>
<dbReference type="EMBL" id="JAGIOO010000001">
    <property type="protein sequence ID" value="MBP2473199.1"/>
    <property type="molecule type" value="Genomic_DNA"/>
</dbReference>
<feature type="region of interest" description="Disordered" evidence="1">
    <location>
        <begin position="12"/>
        <end position="62"/>
    </location>
</feature>
<evidence type="ECO:0000313" key="2">
    <source>
        <dbReference type="EMBL" id="MBP2473199.1"/>
    </source>
</evidence>
<dbReference type="RefSeq" id="WP_209706702.1">
    <property type="nucleotide sequence ID" value="NZ_JAGIOO010000001.1"/>
</dbReference>
<gene>
    <name evidence="2" type="ORF">JOF53_002071</name>
</gene>
<evidence type="ECO:0000256" key="1">
    <source>
        <dbReference type="SAM" id="MobiDB-lite"/>
    </source>
</evidence>
<feature type="compositionally biased region" description="Pro residues" evidence="1">
    <location>
        <begin position="19"/>
        <end position="56"/>
    </location>
</feature>
<reference evidence="2 3" key="1">
    <citation type="submission" date="2021-03" db="EMBL/GenBank/DDBJ databases">
        <title>Sequencing the genomes of 1000 actinobacteria strains.</title>
        <authorList>
            <person name="Klenk H.-P."/>
        </authorList>
    </citation>
    <scope>NUCLEOTIDE SEQUENCE [LARGE SCALE GENOMIC DNA]</scope>
    <source>
        <strain evidence="2 3">DSM 44580</strain>
    </source>
</reference>
<evidence type="ECO:0000313" key="3">
    <source>
        <dbReference type="Proteomes" id="UP001519363"/>
    </source>
</evidence>
<name>A0ABS5AAH0_9PSEU</name>
<organism evidence="2 3">
    <name type="scientific">Crossiella equi</name>
    <dbReference type="NCBI Taxonomy" id="130796"/>
    <lineage>
        <taxon>Bacteria</taxon>
        <taxon>Bacillati</taxon>
        <taxon>Actinomycetota</taxon>
        <taxon>Actinomycetes</taxon>
        <taxon>Pseudonocardiales</taxon>
        <taxon>Pseudonocardiaceae</taxon>
        <taxon>Crossiella</taxon>
    </lineage>
</organism>
<dbReference type="Proteomes" id="UP001519363">
    <property type="component" value="Unassembled WGS sequence"/>
</dbReference>
<comment type="caution">
    <text evidence="2">The sequence shown here is derived from an EMBL/GenBank/DDBJ whole genome shotgun (WGS) entry which is preliminary data.</text>
</comment>
<protein>
    <submittedName>
        <fullName evidence="2">Uncharacterized protein</fullName>
    </submittedName>
</protein>